<evidence type="ECO:0000256" key="1">
    <source>
        <dbReference type="ARBA" id="ARBA00007964"/>
    </source>
</evidence>
<name>A0ABR8DTZ7_9NOSO</name>
<evidence type="ECO:0000313" key="4">
    <source>
        <dbReference type="EMBL" id="MBD2532922.1"/>
    </source>
</evidence>
<dbReference type="EC" id="5.4.99.5" evidence="4"/>
<dbReference type="PANTHER" id="PTHR21363">
    <property type="entry name" value="PREPHENATE DEHYDROGENASE"/>
    <property type="match status" value="1"/>
</dbReference>
<comment type="similarity">
    <text evidence="1">Belongs to the prephenate/arogenate dehydrogenase family.</text>
</comment>
<dbReference type="InterPro" id="IPR036291">
    <property type="entry name" value="NAD(P)-bd_dom_sf"/>
</dbReference>
<gene>
    <name evidence="4" type="primary">tyrA</name>
    <name evidence="4" type="ORF">H6G97_26400</name>
</gene>
<dbReference type="Proteomes" id="UP000623440">
    <property type="component" value="Unassembled WGS sequence"/>
</dbReference>
<keyword evidence="2 4" id="KW-0560">Oxidoreductase</keyword>
<dbReference type="GO" id="GO:0008977">
    <property type="term" value="F:prephenate dehydrogenase (NAD+) activity"/>
    <property type="evidence" value="ECO:0007669"/>
    <property type="project" value="UniProtKB-EC"/>
</dbReference>
<evidence type="ECO:0000256" key="2">
    <source>
        <dbReference type="ARBA" id="ARBA00023002"/>
    </source>
</evidence>
<dbReference type="NCBIfam" id="NF008400">
    <property type="entry name" value="PRK11199.1"/>
    <property type="match status" value="1"/>
</dbReference>
<dbReference type="PROSITE" id="PS51176">
    <property type="entry name" value="PDH_ADH"/>
    <property type="match status" value="1"/>
</dbReference>
<evidence type="ECO:0000259" key="3">
    <source>
        <dbReference type="PROSITE" id="PS51176"/>
    </source>
</evidence>
<dbReference type="EMBL" id="JACJSI010000074">
    <property type="protein sequence ID" value="MBD2532922.1"/>
    <property type="molecule type" value="Genomic_DNA"/>
</dbReference>
<dbReference type="SUPFAM" id="SSF48179">
    <property type="entry name" value="6-phosphogluconate dehydrogenase C-terminal domain-like"/>
    <property type="match status" value="1"/>
</dbReference>
<dbReference type="InterPro" id="IPR046826">
    <property type="entry name" value="PDH_N"/>
</dbReference>
<dbReference type="RefSeq" id="WP_190943522.1">
    <property type="nucleotide sequence ID" value="NZ_JACJSI010000074.1"/>
</dbReference>
<feature type="domain" description="Prephenate/arogenate dehydrogenase" evidence="3">
    <location>
        <begin position="76"/>
        <end position="339"/>
    </location>
</feature>
<dbReference type="Gene3D" id="1.10.3660.10">
    <property type="entry name" value="6-phosphogluconate dehydrogenase C-terminal like domain"/>
    <property type="match status" value="1"/>
</dbReference>
<sequence>MLPEKLKQIDQQLIDLLGKRIAVLAESQSISLEEQITNFTFSLVQAGVPESIWKNLVTGCTSAASAFSPPANTKPRRVTLVGGRGLMGYFFQQKLSAAGHYISILDQGDWEQAESLLKKADLVLVCVPIEYTIDVIHKLAKYLSPTTALADIASIKTPILQTMLEQHSGPVMSLHPMFGPGIKSFLCQKVVVCSGRRDDAFQWLLDLIEHDGGKLIVSTPEEHDKMMIAVQAIRNFTTFSLGVFLAQQNIDIRRSLDFSSPIFRLEMDIIGRLFSQSARLVVDIMLATAERREAIGQLAITYNRLAQLVIQNDRDTLIQEFKATHSFLAEDMHSAVEESTHVIDTLSTLLAAKDVEQKQLCFSKQSVIANQPIAPRAEIISHGRTIEPKG</sequence>
<dbReference type="InterPro" id="IPR046825">
    <property type="entry name" value="PDH_C"/>
</dbReference>
<dbReference type="Pfam" id="PF20463">
    <property type="entry name" value="PDH_C"/>
    <property type="match status" value="1"/>
</dbReference>
<keyword evidence="5" id="KW-1185">Reference proteome</keyword>
<proteinExistence type="inferred from homology"/>
<dbReference type="InterPro" id="IPR008927">
    <property type="entry name" value="6-PGluconate_DH-like_C_sf"/>
</dbReference>
<dbReference type="InterPro" id="IPR003099">
    <property type="entry name" value="Prephen_DH"/>
</dbReference>
<evidence type="ECO:0000313" key="5">
    <source>
        <dbReference type="Proteomes" id="UP000623440"/>
    </source>
</evidence>
<keyword evidence="4" id="KW-0413">Isomerase</keyword>
<dbReference type="InterPro" id="IPR050812">
    <property type="entry name" value="Preph/Arog_dehydrog"/>
</dbReference>
<dbReference type="Pfam" id="PF02153">
    <property type="entry name" value="PDH_N"/>
    <property type="match status" value="1"/>
</dbReference>
<accession>A0ABR8DTZ7</accession>
<comment type="caution">
    <text evidence="4">The sequence shown here is derived from an EMBL/GenBank/DDBJ whole genome shotgun (WGS) entry which is preliminary data.</text>
</comment>
<dbReference type="EC" id="1.3.1.12" evidence="4"/>
<dbReference type="GO" id="GO:0004106">
    <property type="term" value="F:chorismate mutase activity"/>
    <property type="evidence" value="ECO:0007669"/>
    <property type="project" value="UniProtKB-EC"/>
</dbReference>
<dbReference type="PANTHER" id="PTHR21363:SF0">
    <property type="entry name" value="PREPHENATE DEHYDROGENASE [NADP(+)]"/>
    <property type="match status" value="1"/>
</dbReference>
<dbReference type="Gene3D" id="3.40.50.720">
    <property type="entry name" value="NAD(P)-binding Rossmann-like Domain"/>
    <property type="match status" value="1"/>
</dbReference>
<protein>
    <submittedName>
        <fullName evidence="4">Bifunctional chorismate mutase/prephenate dehydrogenase</fullName>
        <ecNumber evidence="4">1.3.1.12</ecNumber>
        <ecNumber evidence="4">5.4.99.5</ecNumber>
    </submittedName>
</protein>
<dbReference type="SUPFAM" id="SSF51735">
    <property type="entry name" value="NAD(P)-binding Rossmann-fold domains"/>
    <property type="match status" value="1"/>
</dbReference>
<reference evidence="4 5" key="1">
    <citation type="journal article" date="2020" name="ISME J.">
        <title>Comparative genomics reveals insights into cyanobacterial evolution and habitat adaptation.</title>
        <authorList>
            <person name="Chen M.Y."/>
            <person name="Teng W.K."/>
            <person name="Zhao L."/>
            <person name="Hu C.X."/>
            <person name="Zhou Y.K."/>
            <person name="Han B.P."/>
            <person name="Song L.R."/>
            <person name="Shu W.S."/>
        </authorList>
    </citation>
    <scope>NUCLEOTIDE SEQUENCE [LARGE SCALE GENOMIC DNA]</scope>
    <source>
        <strain evidence="4 5">FACHB-838</strain>
    </source>
</reference>
<organism evidence="4 5">
    <name type="scientific">Nostoc flagelliforme FACHB-838</name>
    <dbReference type="NCBI Taxonomy" id="2692904"/>
    <lineage>
        <taxon>Bacteria</taxon>
        <taxon>Bacillati</taxon>
        <taxon>Cyanobacteriota</taxon>
        <taxon>Cyanophyceae</taxon>
        <taxon>Nostocales</taxon>
        <taxon>Nostocaceae</taxon>
        <taxon>Nostoc</taxon>
    </lineage>
</organism>